<feature type="transmembrane region" description="Helical" evidence="2">
    <location>
        <begin position="36"/>
        <end position="58"/>
    </location>
</feature>
<dbReference type="AlphaFoldDB" id="A0AA96JX83"/>
<protein>
    <submittedName>
        <fullName evidence="3">Tetratricopeptide repeat protein</fullName>
    </submittedName>
</protein>
<evidence type="ECO:0000313" key="4">
    <source>
        <dbReference type="Proteomes" id="UP001302719"/>
    </source>
</evidence>
<evidence type="ECO:0000256" key="1">
    <source>
        <dbReference type="SAM" id="MobiDB-lite"/>
    </source>
</evidence>
<dbReference type="KEGG" id="nall:PP769_02860"/>
<dbReference type="RefSeq" id="WP_312644923.1">
    <property type="nucleotide sequence ID" value="NZ_CP116967.1"/>
</dbReference>
<reference evidence="3 4" key="1">
    <citation type="submission" date="2023-01" db="EMBL/GenBank/DDBJ databases">
        <title>Cultivation and genomic characterization of new, ubiquitous marine nitrite-oxidizing bacteria from the Nitrospirales.</title>
        <authorList>
            <person name="Mueller A.J."/>
            <person name="Daebeler A."/>
            <person name="Herbold C.W."/>
            <person name="Kirkegaard R.H."/>
            <person name="Daims H."/>
        </authorList>
    </citation>
    <scope>NUCLEOTIDE SEQUENCE [LARGE SCALE GENOMIC DNA]</scope>
    <source>
        <strain evidence="3 4">VA</strain>
    </source>
</reference>
<keyword evidence="2" id="KW-0472">Membrane</keyword>
<feature type="region of interest" description="Disordered" evidence="1">
    <location>
        <begin position="233"/>
        <end position="269"/>
    </location>
</feature>
<organism evidence="3 4">
    <name type="scientific">Candidatus Nitrospira allomarina</name>
    <dbReference type="NCBI Taxonomy" id="3020900"/>
    <lineage>
        <taxon>Bacteria</taxon>
        <taxon>Pseudomonadati</taxon>
        <taxon>Nitrospirota</taxon>
        <taxon>Nitrospiria</taxon>
        <taxon>Nitrospirales</taxon>
        <taxon>Nitrospiraceae</taxon>
        <taxon>Nitrospira</taxon>
    </lineage>
</organism>
<gene>
    <name evidence="3" type="ORF">PP769_02860</name>
</gene>
<dbReference type="Proteomes" id="UP001302719">
    <property type="component" value="Chromosome"/>
</dbReference>
<accession>A0AA96JX83</accession>
<name>A0AA96JX83_9BACT</name>
<keyword evidence="2" id="KW-0812">Transmembrane</keyword>
<dbReference type="SUPFAM" id="SSF48452">
    <property type="entry name" value="TPR-like"/>
    <property type="match status" value="1"/>
</dbReference>
<dbReference type="EMBL" id="CP116967">
    <property type="protein sequence ID" value="WNM58726.1"/>
    <property type="molecule type" value="Genomic_DNA"/>
</dbReference>
<sequence length="269" mass="29864">MGYKIKDLGNKSPMGEPAQFLSSKERFLFFVEEHRALVWGGIFLSLAVIVAVVTLIWLNQNNQEQAWELEGQAQTVYLDRPMDDVKKGQENIQKASGMFKDILDQFPGTPSAGVSSFLLGNSMIEEKNYQGAIDVYTSWVKEYGQNQILLGLVQQRLGFAYLLNGNREAALKAFEAVLSNPHALNKDQVVFELAKIAESDDNISEAVEQYKKVIQEFPLSPFASEAALRVEVLAPEEAKDSPSSETNDLDGTEKSSPENPQVQDKGEGK</sequence>
<dbReference type="InterPro" id="IPR011990">
    <property type="entry name" value="TPR-like_helical_dom_sf"/>
</dbReference>
<keyword evidence="2" id="KW-1133">Transmembrane helix</keyword>
<evidence type="ECO:0000313" key="3">
    <source>
        <dbReference type="EMBL" id="WNM58726.1"/>
    </source>
</evidence>
<evidence type="ECO:0000256" key="2">
    <source>
        <dbReference type="SAM" id="Phobius"/>
    </source>
</evidence>
<proteinExistence type="predicted"/>
<dbReference type="Gene3D" id="1.25.40.10">
    <property type="entry name" value="Tetratricopeptide repeat domain"/>
    <property type="match status" value="2"/>
</dbReference>
<dbReference type="Pfam" id="PF13432">
    <property type="entry name" value="TPR_16"/>
    <property type="match status" value="1"/>
</dbReference>
<keyword evidence="4" id="KW-1185">Reference proteome</keyword>